<comment type="subcellular location">
    <subcellularLocation>
        <location evidence="8">Cell membrane</location>
        <topology evidence="8">Single-pass membrane protein</topology>
    </subcellularLocation>
    <text evidence="8">Colocalized with FtsZ to the nascent septal site.</text>
</comment>
<feature type="transmembrane region" description="Helical" evidence="9">
    <location>
        <begin position="6"/>
        <end position="21"/>
    </location>
</feature>
<evidence type="ECO:0000313" key="10">
    <source>
        <dbReference type="EMBL" id="TYS45364.1"/>
    </source>
</evidence>
<accession>A0A5D4R5Q8</accession>
<feature type="coiled-coil region" evidence="8">
    <location>
        <begin position="376"/>
        <end position="410"/>
    </location>
</feature>
<comment type="caution">
    <text evidence="10">The sequence shown here is derived from an EMBL/GenBank/DDBJ whole genome shotgun (WGS) entry which is preliminary data.</text>
</comment>
<feature type="coiled-coil region" evidence="8">
    <location>
        <begin position="105"/>
        <end position="132"/>
    </location>
</feature>
<evidence type="ECO:0000256" key="8">
    <source>
        <dbReference type="HAMAP-Rule" id="MF_00728"/>
    </source>
</evidence>
<evidence type="ECO:0000256" key="5">
    <source>
        <dbReference type="ARBA" id="ARBA00023136"/>
    </source>
</evidence>
<comment type="function">
    <text evidence="8">Negative regulator of FtsZ ring formation; modulates the frequency and position of FtsZ ring formation. Inhibits FtsZ ring formation at polar sites. Interacts either with FtsZ or with one of its binding partners to promote depolymerization.</text>
</comment>
<evidence type="ECO:0000256" key="7">
    <source>
        <dbReference type="ARBA" id="ARBA00023306"/>
    </source>
</evidence>
<evidence type="ECO:0000256" key="1">
    <source>
        <dbReference type="ARBA" id="ARBA00022618"/>
    </source>
</evidence>
<dbReference type="Pfam" id="PF06160">
    <property type="entry name" value="EzrA"/>
    <property type="match status" value="1"/>
</dbReference>
<dbReference type="RefSeq" id="WP_148976363.1">
    <property type="nucleotide sequence ID" value="NZ_VTER01000011.1"/>
</dbReference>
<keyword evidence="1 8" id="KW-0132">Cell division</keyword>
<keyword evidence="8" id="KW-1003">Cell membrane</keyword>
<dbReference type="GO" id="GO:0000917">
    <property type="term" value="P:division septum assembly"/>
    <property type="evidence" value="ECO:0007669"/>
    <property type="project" value="UniProtKB-KW"/>
</dbReference>
<dbReference type="GO" id="GO:0005940">
    <property type="term" value="C:septin ring"/>
    <property type="evidence" value="ECO:0007669"/>
    <property type="project" value="InterPro"/>
</dbReference>
<sequence>MEYIIGGIVIVIALFLTGYLMKKKYYKEIDRLEGWKMDITDRPVLDEMSKVKQLNMTGQTEELFERWRNEWDDIVTGQLPGVEELLFDAEEYIDRYRFKKAKEVQQAIEESLAGIEDKIKSLLAEINELVGSEEKNRTEIDGLKDLYRECKKALLAHRHTYGKAETILGIQLDEVFAKFQDFEDRTANGDYLQAREIVLTIQTQLDSIQKKMEAIPDLLVDAGSNIPSQLLEVREGFREMEQQGYILEHVEVDKETESLEKEAAEYLAMIERGETGEAHKGLEDIKQRIDALYDLLEKEVYARKFIQSHDEKVRTELYNAKDANFMLKKELGIVQQSYHLQEKDEETHSLLETKLTKLFKRFEILEHKISNQSSAHSVLGEELEYIKNELEALSEEQVHFAEKLQALRKDELTAREKVKEISKKLSETIRLVSKSNIPGLSQNYRYLMEDTKESIQNVIDKLDEKPLDIPAVQQYLEIAVMTVDKAADSTAEMIETVQLAEKVIQYGNRYRSKYPSIAKALREAEDSFRNYNYKEALEQAASSIEEIEPGALKRIEEMIGEKENA</sequence>
<keyword evidence="2 8" id="KW-0812">Transmembrane</keyword>
<protein>
    <recommendedName>
        <fullName evidence="8">Septation ring formation regulator EzrA</fullName>
    </recommendedName>
</protein>
<feature type="topological domain" description="Cytoplasmic" evidence="8">
    <location>
        <begin position="22"/>
        <end position="565"/>
    </location>
</feature>
<evidence type="ECO:0000256" key="3">
    <source>
        <dbReference type="ARBA" id="ARBA00022989"/>
    </source>
</evidence>
<proteinExistence type="inferred from homology"/>
<keyword evidence="7 8" id="KW-0131">Cell cycle</keyword>
<name>A0A5D4R5Q8_9BACI</name>
<dbReference type="GO" id="GO:0000921">
    <property type="term" value="P:septin ring assembly"/>
    <property type="evidence" value="ECO:0007669"/>
    <property type="project" value="InterPro"/>
</dbReference>
<evidence type="ECO:0000256" key="6">
    <source>
        <dbReference type="ARBA" id="ARBA00023210"/>
    </source>
</evidence>
<gene>
    <name evidence="8 10" type="primary">ezrA</name>
    <name evidence="10" type="ORF">FZD51_19905</name>
</gene>
<dbReference type="NCBIfam" id="NF003413">
    <property type="entry name" value="PRK04778.1-7"/>
    <property type="match status" value="1"/>
</dbReference>
<dbReference type="GO" id="GO:0005886">
    <property type="term" value="C:plasma membrane"/>
    <property type="evidence" value="ECO:0007669"/>
    <property type="project" value="UniProtKB-SubCell"/>
</dbReference>
<dbReference type="EMBL" id="VTER01000011">
    <property type="protein sequence ID" value="TYS45364.1"/>
    <property type="molecule type" value="Genomic_DNA"/>
</dbReference>
<keyword evidence="6 8" id="KW-0717">Septation</keyword>
<keyword evidence="3 8" id="KW-1133">Transmembrane helix</keyword>
<feature type="topological domain" description="Extracellular" evidence="8">
    <location>
        <begin position="1"/>
        <end position="2"/>
    </location>
</feature>
<evidence type="ECO:0000256" key="9">
    <source>
        <dbReference type="SAM" id="Phobius"/>
    </source>
</evidence>
<reference evidence="10 11" key="1">
    <citation type="submission" date="2019-08" db="EMBL/GenBank/DDBJ databases">
        <title>Bacillus genomes from the desert of Cuatro Cienegas, Coahuila.</title>
        <authorList>
            <person name="Olmedo-Alvarez G."/>
        </authorList>
    </citation>
    <scope>NUCLEOTIDE SEQUENCE [LARGE SCALE GENOMIC DNA]</scope>
    <source>
        <strain evidence="10 11">CH446_14T</strain>
    </source>
</reference>
<evidence type="ECO:0000313" key="11">
    <source>
        <dbReference type="Proteomes" id="UP000322139"/>
    </source>
</evidence>
<evidence type="ECO:0000256" key="4">
    <source>
        <dbReference type="ARBA" id="ARBA00023054"/>
    </source>
</evidence>
<dbReference type="Proteomes" id="UP000322139">
    <property type="component" value="Unassembled WGS sequence"/>
</dbReference>
<dbReference type="AlphaFoldDB" id="A0A5D4R5Q8"/>
<keyword evidence="5 8" id="KW-0472">Membrane</keyword>
<organism evidence="10 11">
    <name type="scientific">Bacillus infantis</name>
    <dbReference type="NCBI Taxonomy" id="324767"/>
    <lineage>
        <taxon>Bacteria</taxon>
        <taxon>Bacillati</taxon>
        <taxon>Bacillota</taxon>
        <taxon>Bacilli</taxon>
        <taxon>Bacillales</taxon>
        <taxon>Bacillaceae</taxon>
        <taxon>Bacillus</taxon>
    </lineage>
</organism>
<dbReference type="HAMAP" id="MF_00728">
    <property type="entry name" value="EzrA"/>
    <property type="match status" value="1"/>
</dbReference>
<keyword evidence="4 8" id="KW-0175">Coiled coil</keyword>
<evidence type="ECO:0000256" key="2">
    <source>
        <dbReference type="ARBA" id="ARBA00022692"/>
    </source>
</evidence>
<dbReference type="InterPro" id="IPR010379">
    <property type="entry name" value="EzrA"/>
</dbReference>
<comment type="similarity">
    <text evidence="8">Belongs to the EzrA family.</text>
</comment>